<dbReference type="GO" id="GO:0006355">
    <property type="term" value="P:regulation of DNA-templated transcription"/>
    <property type="evidence" value="ECO:0007669"/>
    <property type="project" value="InterPro"/>
</dbReference>
<dbReference type="NCBIfam" id="TIGR00563">
    <property type="entry name" value="rsmB"/>
    <property type="match status" value="1"/>
</dbReference>
<dbReference type="EC" id="2.1.1.176" evidence="3"/>
<feature type="binding site" evidence="13">
    <location>
        <position position="319"/>
    </location>
    <ligand>
        <name>S-adenosyl-L-methionine</name>
        <dbReference type="ChEBI" id="CHEBI:59789"/>
    </ligand>
</feature>
<evidence type="ECO:0000259" key="14">
    <source>
        <dbReference type="PROSITE" id="PS51686"/>
    </source>
</evidence>
<comment type="caution">
    <text evidence="15">The sequence shown here is derived from an EMBL/GenBank/DDBJ whole genome shotgun (WGS) entry which is preliminary data.</text>
</comment>
<evidence type="ECO:0000256" key="1">
    <source>
        <dbReference type="ARBA" id="ARBA00002724"/>
    </source>
</evidence>
<dbReference type="Pfam" id="PF01189">
    <property type="entry name" value="Methyltr_RsmB-F"/>
    <property type="match status" value="1"/>
</dbReference>
<dbReference type="EMBL" id="BMLT01000002">
    <property type="protein sequence ID" value="GGO77432.1"/>
    <property type="molecule type" value="Genomic_DNA"/>
</dbReference>
<protein>
    <recommendedName>
        <fullName evidence="3">16S rRNA (cytosine(967)-C(5))-methyltransferase</fullName>
        <ecNumber evidence="3">2.1.1.176</ecNumber>
    </recommendedName>
    <alternativeName>
        <fullName evidence="10">16S rRNA m5C967 methyltransferase</fullName>
    </alternativeName>
    <alternativeName>
        <fullName evidence="11">rRNA (cytosine-C(5)-)-methyltransferase RsmB</fullName>
    </alternativeName>
</protein>
<keyword evidence="8 13" id="KW-0949">S-adenosyl-L-methionine</keyword>
<comment type="subcellular location">
    <subcellularLocation>
        <location evidence="2">Cytoplasm</location>
    </subcellularLocation>
</comment>
<dbReference type="CDD" id="cd02440">
    <property type="entry name" value="AdoMet_MTases"/>
    <property type="match status" value="1"/>
</dbReference>
<dbReference type="RefSeq" id="WP_188858355.1">
    <property type="nucleotide sequence ID" value="NZ_BMLT01000002.1"/>
</dbReference>
<evidence type="ECO:0000256" key="13">
    <source>
        <dbReference type="PROSITE-ProRule" id="PRU01023"/>
    </source>
</evidence>
<accession>A0A917ZAH1</accession>
<keyword evidence="6 13" id="KW-0489">Methyltransferase</keyword>
<evidence type="ECO:0000256" key="11">
    <source>
        <dbReference type="ARBA" id="ARBA00031088"/>
    </source>
</evidence>
<dbReference type="PANTHER" id="PTHR22807">
    <property type="entry name" value="NOP2 YEAST -RELATED NOL1/NOP2/FMU SUN DOMAIN-CONTAINING"/>
    <property type="match status" value="1"/>
</dbReference>
<comment type="similarity">
    <text evidence="13">Belongs to the class I-like SAM-binding methyltransferase superfamily. RsmB/NOP family.</text>
</comment>
<evidence type="ECO:0000313" key="16">
    <source>
        <dbReference type="Proteomes" id="UP000599578"/>
    </source>
</evidence>
<evidence type="ECO:0000256" key="7">
    <source>
        <dbReference type="ARBA" id="ARBA00022679"/>
    </source>
</evidence>
<evidence type="ECO:0000256" key="2">
    <source>
        <dbReference type="ARBA" id="ARBA00004496"/>
    </source>
</evidence>
<dbReference type="Pfam" id="PF22458">
    <property type="entry name" value="RsmF-B_ferredox"/>
    <property type="match status" value="1"/>
</dbReference>
<keyword evidence="16" id="KW-1185">Reference proteome</keyword>
<reference evidence="15 16" key="1">
    <citation type="journal article" date="2014" name="Int. J. Syst. Evol. Microbiol.">
        <title>Complete genome sequence of Corynebacterium casei LMG S-19264T (=DSM 44701T), isolated from a smear-ripened cheese.</title>
        <authorList>
            <consortium name="US DOE Joint Genome Institute (JGI-PGF)"/>
            <person name="Walter F."/>
            <person name="Albersmeier A."/>
            <person name="Kalinowski J."/>
            <person name="Ruckert C."/>
        </authorList>
    </citation>
    <scope>NUCLEOTIDE SEQUENCE [LARGE SCALE GENOMIC DNA]</scope>
    <source>
        <strain evidence="15 16">CGMCC 1.7286</strain>
    </source>
</reference>
<dbReference type="InterPro" id="IPR001678">
    <property type="entry name" value="MeTrfase_RsmB-F_NOP2_dom"/>
</dbReference>
<evidence type="ECO:0000256" key="4">
    <source>
        <dbReference type="ARBA" id="ARBA00022490"/>
    </source>
</evidence>
<dbReference type="NCBIfam" id="NF008149">
    <property type="entry name" value="PRK10901.1"/>
    <property type="match status" value="1"/>
</dbReference>
<evidence type="ECO:0000313" key="15">
    <source>
        <dbReference type="EMBL" id="GGO77432.1"/>
    </source>
</evidence>
<sequence>MNLRALAAKTLAPLLQHRGSLNASLPATLAQCEPRDRALLQQLCYGTLRYEPKLSCIAEQLLKKPFRERDSDVRALVLIGLYQLDQTRVAPHAAISETVAATEALDKSWARGLVNAVLRNFQRRRDELLTALADDETFSYNHPQWLIEKLRHNWPQDWQQILAANDEPAPMTLRVNLARLSRQDYLEQLAQGGIEAHPGAHSAAAVYLAEPCDVGRLPGFAEGLASVQDEAAQLAAELLQPAPGERVLDACAAPGGKLCHLLELEPGLAAVDAVEIDAGRAERIRENLARLGLDCQLHIADAASRDWWDGQPYDRILLDAPCSASGVIRRHPDIKYLRRSEDLKTLAQLQLAILENCWAMLRPGGRLLYATCSIFPQENERVLARFLKANPAASERPLDVAWGQARPVGRQLFPQPGAQDGFYYAVLEKDREQP</sequence>
<feature type="domain" description="SAM-dependent MTase RsmB/NOP-type" evidence="14">
    <location>
        <begin position="161"/>
        <end position="430"/>
    </location>
</feature>
<dbReference type="PROSITE" id="PS51686">
    <property type="entry name" value="SAM_MT_RSMB_NOP"/>
    <property type="match status" value="1"/>
</dbReference>
<gene>
    <name evidence="15" type="primary">rsmB</name>
    <name evidence="15" type="ORF">GCM10011348_06950</name>
</gene>
<comment type="catalytic activity">
    <reaction evidence="12">
        <text>cytidine(967) in 16S rRNA + S-adenosyl-L-methionine = 5-methylcytidine(967) in 16S rRNA + S-adenosyl-L-homocysteine + H(+)</text>
        <dbReference type="Rhea" id="RHEA:42748"/>
        <dbReference type="Rhea" id="RHEA-COMP:10219"/>
        <dbReference type="Rhea" id="RHEA-COMP:10220"/>
        <dbReference type="ChEBI" id="CHEBI:15378"/>
        <dbReference type="ChEBI" id="CHEBI:57856"/>
        <dbReference type="ChEBI" id="CHEBI:59789"/>
        <dbReference type="ChEBI" id="CHEBI:74483"/>
        <dbReference type="ChEBI" id="CHEBI:82748"/>
        <dbReference type="EC" id="2.1.1.176"/>
    </reaction>
</comment>
<keyword evidence="9 13" id="KW-0694">RNA-binding</keyword>
<dbReference type="Pfam" id="PF01029">
    <property type="entry name" value="NusB"/>
    <property type="match status" value="1"/>
</dbReference>
<feature type="binding site" evidence="13">
    <location>
        <position position="301"/>
    </location>
    <ligand>
        <name>S-adenosyl-L-methionine</name>
        <dbReference type="ChEBI" id="CHEBI:59789"/>
    </ligand>
</feature>
<dbReference type="GO" id="GO:0008649">
    <property type="term" value="F:rRNA methyltransferase activity"/>
    <property type="evidence" value="ECO:0007669"/>
    <property type="project" value="InterPro"/>
</dbReference>
<dbReference type="PRINTS" id="PR02008">
    <property type="entry name" value="RCMTFAMILY"/>
</dbReference>
<feature type="binding site" evidence="13">
    <location>
        <begin position="251"/>
        <end position="257"/>
    </location>
    <ligand>
        <name>S-adenosyl-L-methionine</name>
        <dbReference type="ChEBI" id="CHEBI:59789"/>
    </ligand>
</feature>
<comment type="function">
    <text evidence="1">Specifically methylates the cytosine at position 967 (m5C967) of 16S rRNA.</text>
</comment>
<evidence type="ECO:0000256" key="10">
    <source>
        <dbReference type="ARBA" id="ARBA00030399"/>
    </source>
</evidence>
<dbReference type="InterPro" id="IPR004573">
    <property type="entry name" value="rRNA_ssu_MeTfrase_B"/>
</dbReference>
<evidence type="ECO:0000256" key="8">
    <source>
        <dbReference type="ARBA" id="ARBA00022691"/>
    </source>
</evidence>
<dbReference type="InterPro" id="IPR029063">
    <property type="entry name" value="SAM-dependent_MTases_sf"/>
</dbReference>
<dbReference type="InterPro" id="IPR006027">
    <property type="entry name" value="NusB_RsmB_TIM44"/>
</dbReference>
<dbReference type="GO" id="GO:0005737">
    <property type="term" value="C:cytoplasm"/>
    <property type="evidence" value="ECO:0007669"/>
    <property type="project" value="UniProtKB-SubCell"/>
</dbReference>
<evidence type="ECO:0000256" key="5">
    <source>
        <dbReference type="ARBA" id="ARBA00022552"/>
    </source>
</evidence>
<dbReference type="InterPro" id="IPR023267">
    <property type="entry name" value="RCMT"/>
</dbReference>
<dbReference type="FunFam" id="3.30.70.1170:FF:000002">
    <property type="entry name" value="Ribosomal RNA small subunit methyltransferase B"/>
    <property type="match status" value="1"/>
</dbReference>
<dbReference type="AlphaFoldDB" id="A0A917ZAH1"/>
<organism evidence="15 16">
    <name type="scientific">Marinobacterium nitratireducens</name>
    <dbReference type="NCBI Taxonomy" id="518897"/>
    <lineage>
        <taxon>Bacteria</taxon>
        <taxon>Pseudomonadati</taxon>
        <taxon>Pseudomonadota</taxon>
        <taxon>Gammaproteobacteria</taxon>
        <taxon>Oceanospirillales</taxon>
        <taxon>Oceanospirillaceae</taxon>
        <taxon>Marinobacterium</taxon>
    </lineage>
</organism>
<dbReference type="InterPro" id="IPR054728">
    <property type="entry name" value="RsmB-like_ferredoxin"/>
</dbReference>
<dbReference type="FunFam" id="3.40.50.150:FF:000022">
    <property type="entry name" value="Ribosomal RNA small subunit methyltransferase B"/>
    <property type="match status" value="1"/>
</dbReference>
<keyword evidence="5" id="KW-0698">rRNA processing</keyword>
<evidence type="ECO:0000256" key="9">
    <source>
        <dbReference type="ARBA" id="ARBA00022884"/>
    </source>
</evidence>
<evidence type="ECO:0000256" key="3">
    <source>
        <dbReference type="ARBA" id="ARBA00012140"/>
    </source>
</evidence>
<dbReference type="GO" id="GO:0003723">
    <property type="term" value="F:RNA binding"/>
    <property type="evidence" value="ECO:0007669"/>
    <property type="project" value="UniProtKB-UniRule"/>
</dbReference>
<dbReference type="Gene3D" id="1.10.287.730">
    <property type="entry name" value="Helix hairpin bin"/>
    <property type="match status" value="1"/>
</dbReference>
<dbReference type="SUPFAM" id="SSF53335">
    <property type="entry name" value="S-adenosyl-L-methionine-dependent methyltransferases"/>
    <property type="match status" value="1"/>
</dbReference>
<dbReference type="InterPro" id="IPR035926">
    <property type="entry name" value="NusB-like_sf"/>
</dbReference>
<proteinExistence type="inferred from homology"/>
<dbReference type="PANTHER" id="PTHR22807:SF61">
    <property type="entry name" value="NOL1_NOP2_SUN FAMILY PROTEIN _ ANTITERMINATION NUSB DOMAIN-CONTAINING PROTEIN"/>
    <property type="match status" value="1"/>
</dbReference>
<evidence type="ECO:0000256" key="6">
    <source>
        <dbReference type="ARBA" id="ARBA00022603"/>
    </source>
</evidence>
<dbReference type="InterPro" id="IPR049560">
    <property type="entry name" value="MeTrfase_RsmB-F_NOP2_cat"/>
</dbReference>
<keyword evidence="7 13" id="KW-0808">Transferase</keyword>
<dbReference type="Gene3D" id="3.30.70.1170">
    <property type="entry name" value="Sun protein, domain 3"/>
    <property type="match status" value="1"/>
</dbReference>
<keyword evidence="4" id="KW-0963">Cytoplasm</keyword>
<dbReference type="Proteomes" id="UP000599578">
    <property type="component" value="Unassembled WGS sequence"/>
</dbReference>
<dbReference type="Gene3D" id="1.10.940.10">
    <property type="entry name" value="NusB-like"/>
    <property type="match status" value="1"/>
</dbReference>
<feature type="binding site" evidence="13">
    <location>
        <position position="275"/>
    </location>
    <ligand>
        <name>S-adenosyl-L-methionine</name>
        <dbReference type="ChEBI" id="CHEBI:59789"/>
    </ligand>
</feature>
<dbReference type="SUPFAM" id="SSF48013">
    <property type="entry name" value="NusB-like"/>
    <property type="match status" value="1"/>
</dbReference>
<dbReference type="Gene3D" id="3.40.50.150">
    <property type="entry name" value="Vaccinia Virus protein VP39"/>
    <property type="match status" value="1"/>
</dbReference>
<feature type="active site" description="Nucleophile" evidence="13">
    <location>
        <position position="372"/>
    </location>
</feature>
<name>A0A917ZAH1_9GAMM</name>
<evidence type="ECO:0000256" key="12">
    <source>
        <dbReference type="ARBA" id="ARBA00047283"/>
    </source>
</evidence>